<dbReference type="GO" id="GO:0005737">
    <property type="term" value="C:cytoplasm"/>
    <property type="evidence" value="ECO:0007669"/>
    <property type="project" value="UniProtKB-SubCell"/>
</dbReference>
<dbReference type="InterPro" id="IPR005736">
    <property type="entry name" value="Reverse_gyrase"/>
</dbReference>
<dbReference type="HAMAP" id="MF_01125">
    <property type="entry name" value="Reverse_gyrase"/>
    <property type="match status" value="1"/>
</dbReference>
<dbReference type="GO" id="GO:0003677">
    <property type="term" value="F:DNA binding"/>
    <property type="evidence" value="ECO:0007669"/>
    <property type="project" value="UniProtKB-UniRule"/>
</dbReference>
<comment type="miscellaneous">
    <text evidence="14">This enzyme is the only unique feature of hyperthermophilic bacteria/archaea known and seems to be essential for adaptation to life at high temperatures. It may play a role in stabilization of DNA at high temperatures.</text>
</comment>
<evidence type="ECO:0000256" key="2">
    <source>
        <dbReference type="ARBA" id="ARBA00011245"/>
    </source>
</evidence>
<dbReference type="PANTHER" id="PTHR43505:SF1">
    <property type="entry name" value="REVERSE GYRASE"/>
    <property type="match status" value="1"/>
</dbReference>
<dbReference type="EC" id="5.6.2.-" evidence="14"/>
<dbReference type="PROSITE" id="PS50880">
    <property type="entry name" value="TOPRIM"/>
    <property type="match status" value="1"/>
</dbReference>
<keyword evidence="11 14" id="KW-0413">Isomerase</keyword>
<dbReference type="InterPro" id="IPR013826">
    <property type="entry name" value="Topo_IA_cen_sub3"/>
</dbReference>
<comment type="catalytic activity">
    <reaction evidence="13 14 15">
        <text>ATP + H2O = ADP + phosphate + H(+)</text>
        <dbReference type="Rhea" id="RHEA:13065"/>
        <dbReference type="ChEBI" id="CHEBI:15377"/>
        <dbReference type="ChEBI" id="CHEBI:15378"/>
        <dbReference type="ChEBI" id="CHEBI:30616"/>
        <dbReference type="ChEBI" id="CHEBI:43474"/>
        <dbReference type="ChEBI" id="CHEBI:456216"/>
    </reaction>
</comment>
<dbReference type="GO" id="GO:0006265">
    <property type="term" value="P:DNA topological change"/>
    <property type="evidence" value="ECO:0007669"/>
    <property type="project" value="UniProtKB-UniRule"/>
</dbReference>
<comment type="function">
    <text evidence="14">Modifies the topological state of DNA by introducing positive supercoils in an ATP-dependent process, increasing the linking number in steps of +1. Binds to single-stranded DNA, transiently cleaves and then rejoins the ends, introducing a positive supercoil in the process. The scissile phosphodiester is attacked by the catalytic tyrosine of the enzyme, resulting in the formation of a DNA-(5'-phosphotyrosyl)-enzyme intermediate. Probably involved in rewinding DNA strands in regions of the chromosome that have opened up to allow replication, transcription, DNA repair and/or for DNA protection.</text>
</comment>
<dbReference type="Pfam" id="PF01131">
    <property type="entry name" value="Topoisom_bac"/>
    <property type="match status" value="1"/>
</dbReference>
<dbReference type="InterPro" id="IPR003601">
    <property type="entry name" value="Topo_IA_2"/>
</dbReference>
<evidence type="ECO:0000256" key="4">
    <source>
        <dbReference type="ARBA" id="ARBA00022723"/>
    </source>
</evidence>
<evidence type="ECO:0000256" key="5">
    <source>
        <dbReference type="ARBA" id="ARBA00022741"/>
    </source>
</evidence>
<comment type="domain">
    <text evidence="14">Introduction of positive supercoils requires the cooperation of both domains. The helicase-like domain probably does not directly unwind DNA, but more likely acts by driving ATP-dependent conformational changes within the whole enzyme. A beta hairpin in the 'latch' region of the N-terminal domain plays a regulatory role in the enzyme, repressing topoisomerase activity in the absence of ATP and preventing the enzyme from acting as an ATP-independent relaxing enzyme; it also helps to coordinate nucleotide hydrolysis by the ATPase domain with the supercoiling activity of the topoisomerase domain.</text>
</comment>
<feature type="domain" description="RG N-terminal-type" evidence="18">
    <location>
        <begin position="1"/>
        <end position="44"/>
    </location>
</feature>
<feature type="domain" description="Toprim" evidence="16">
    <location>
        <begin position="603"/>
        <end position="736"/>
    </location>
</feature>
<comment type="similarity">
    <text evidence="12 14">In the N-terminal section; belongs to the DEAD box helicase family. DDVD subfamily.</text>
</comment>
<keyword evidence="7 14" id="KW-0862">Zinc</keyword>
<evidence type="ECO:0000313" key="20">
    <source>
        <dbReference type="EMBL" id="PMP68992.1"/>
    </source>
</evidence>
<organism evidence="20 21">
    <name type="scientific">Caldisericum exile</name>
    <dbReference type="NCBI Taxonomy" id="693075"/>
    <lineage>
        <taxon>Bacteria</taxon>
        <taxon>Pseudomonadati</taxon>
        <taxon>Caldisericota/Cryosericota group</taxon>
        <taxon>Caldisericota</taxon>
        <taxon>Caldisericia</taxon>
        <taxon>Caldisericales</taxon>
        <taxon>Caldisericaceae</taxon>
        <taxon>Caldisericum</taxon>
    </lineage>
</organism>
<sequence length="1159" mass="133069">METIPTIYKNLCPNCGNDIDDERLKLGLTCKVCLEKIVPKEQICNYLKIDQFQPVCNLRTHMQRFKKTFENITGFTLSSLQEMWATRFFLDNSFALIAPTGIGKTTFGLALSKYISENNIGFVYLIFPTNILVKLAKEKLLTFGIEENDIIAYDSNLPKNTLEVLKYRIQEGDFKILITTTNFLYKNFDIVPKGLYSLVLIDDVDSILKNSKNIDKVLKLLNFNDNDIEKALKLIDLKRLSIKNKANPQTLQSAIEEVNKIKEKRKGVLIVSSATTNPKSKKVLLFRELLDFEVGRVVSTLRNVVDAYKITQDDLTKAALSEIKKLGKGGLVFLNADYTKEDLEKFVQLLNKNGVKAASYENLAKVLKDFKEGNLDVLVGFSTYRNPLARGIDLPSVIRYALFLGVPKMKFSLSTTEGNRGIYYAILLLIPHITRKKILPESEMTKIFRHLNILKRYSNFVEEGIESPYQKAYNEAINYFKELLNREDILKIVEETPDIALHRKGNELSFIVVDITGYIQASGRTSRLIATGLTKGLSLILTNDFKMLSVLRKKLKWFIGEGDLLPYESLDLESILREIDNDRALAQKIESGFIPKEGLKFNTKLVIVESPNKARTIASFYGKPVRRRILNLDAFEIIMKDTILTIAASKGHVLDLNKTEGYFGVLKNGETFIPIFEPIDEDRENILKALRRLSLEVNEVLLASDPDTEGEKISYDLFLNLSPYANNIKRIEFHEITKYAFENAIRNSRELNIKLVKAQFLRRIADRFVGFTVSQYIQKEKALKTLSAGRVQTPVLEWIVKRGIEASKKYPYLRVFFNSKMVEFKLERPINKEELDNINEISVKILETKDERVFVKPFETYTLLKEASNKLKLPVYTTMQLAQDLFEMGLITYHRTDSIRVSDAGVRIAKEYIEEHFGNDFLSIRTYSQIGGAHECIRPTKAMDVEDLKSYLTINTILGITPLHLKLYDLIFRQFIASQMKETVLEVGKVLFSLTFDDLVLQKEEDLNIKIVHEGFNKILPVEVYPIAEGNIQITNKILIRRSEVPFYTHATIIQEMQEKGIGRPSTYAITIEKLIARKYVIDRKGFLIPTKLGIEVLNLIKKNKKISPFVSEEYTKELEKRMDEIELGIHDYNKEIEKIFYDLELEKLKETTSLILED</sequence>
<dbReference type="Proteomes" id="UP000237040">
    <property type="component" value="Unassembled WGS sequence"/>
</dbReference>
<keyword evidence="9 14" id="KW-0799">Topoisomerase</keyword>
<evidence type="ECO:0000256" key="6">
    <source>
        <dbReference type="ARBA" id="ARBA00022771"/>
    </source>
</evidence>
<dbReference type="Gene3D" id="1.10.460.10">
    <property type="entry name" value="Topoisomerase I, domain 2"/>
    <property type="match status" value="1"/>
</dbReference>
<feature type="active site" description="O-(5'-phospho-DNA)-tyrosine intermediate" evidence="14">
    <location>
        <position position="893"/>
    </location>
</feature>
<dbReference type="SMART" id="SM00436">
    <property type="entry name" value="TOP1Bc"/>
    <property type="match status" value="1"/>
</dbReference>
<dbReference type="SMART" id="SM00437">
    <property type="entry name" value="TOP1Ac"/>
    <property type="match status" value="1"/>
</dbReference>
<comment type="cofactor">
    <cofactor evidence="14">
        <name>Zn(2+)</name>
        <dbReference type="ChEBI" id="CHEBI:29105"/>
    </cofactor>
    <text evidence="14">Binds 1 or 2 zinc ions per subunit.</text>
</comment>
<feature type="region of interest" description="Topoisomerase I" evidence="14">
    <location>
        <begin position="599"/>
        <end position="1159"/>
    </location>
</feature>
<evidence type="ECO:0000256" key="1">
    <source>
        <dbReference type="ARBA" id="ARBA00004496"/>
    </source>
</evidence>
<name>A0A2J6WG30_9BACT</name>
<evidence type="ECO:0000256" key="8">
    <source>
        <dbReference type="ARBA" id="ARBA00022840"/>
    </source>
</evidence>
<dbReference type="Gene3D" id="1.10.290.10">
    <property type="entry name" value="Topoisomerase I, domain 4"/>
    <property type="match status" value="1"/>
</dbReference>
<comment type="function">
    <text evidence="15">Modifies the topological state of DNA by introducing positive supercoils in an ATP-dependent process, increasing the linking number in steps of +1. Binds to single-stranded DNA, transiently cleaves and then rejoins the ends, introducing a positive supercoil in the process. The scissile phosphodiester is attacked by the catalytic tyrosine of the enzyme, resulting in the formation of a DNA-(5'-phosphotyrosyl)-enzyme intermediate. Involved in rewinding DNA strands in regions of the chromosome that have opened up to allow replication, transcription, DNA repair and/or for DNA protection.</text>
</comment>
<dbReference type="PANTHER" id="PTHR43505">
    <property type="entry name" value="REVERSE GYRASE"/>
    <property type="match status" value="1"/>
</dbReference>
<dbReference type="GO" id="GO:0160097">
    <property type="term" value="F:reverse gyrase activity"/>
    <property type="evidence" value="ECO:0007669"/>
    <property type="project" value="UniProtKB-UniRule"/>
</dbReference>
<dbReference type="InterPro" id="IPR003593">
    <property type="entry name" value="AAA+_ATPase"/>
</dbReference>
<evidence type="ECO:0000313" key="21">
    <source>
        <dbReference type="Proteomes" id="UP000237040"/>
    </source>
</evidence>
<feature type="binding site" evidence="14">
    <location>
        <position position="81"/>
    </location>
    <ligand>
        <name>ATP</name>
        <dbReference type="ChEBI" id="CHEBI:30616"/>
    </ligand>
</feature>
<evidence type="ECO:0000256" key="11">
    <source>
        <dbReference type="ARBA" id="ARBA00023235"/>
    </source>
</evidence>
<dbReference type="PROSITE" id="PS51192">
    <property type="entry name" value="HELICASE_ATP_BIND_1"/>
    <property type="match status" value="1"/>
</dbReference>
<evidence type="ECO:0000256" key="14">
    <source>
        <dbReference type="HAMAP-Rule" id="MF_01125"/>
    </source>
</evidence>
<dbReference type="SUPFAM" id="SSF56712">
    <property type="entry name" value="Prokaryotic type I DNA topoisomerase"/>
    <property type="match status" value="1"/>
</dbReference>
<dbReference type="InterPro" id="IPR006171">
    <property type="entry name" value="TOPRIM_dom"/>
</dbReference>
<feature type="domain" description="Topo IA-type catalytic" evidence="19">
    <location>
        <begin position="752"/>
        <end position="1149"/>
    </location>
</feature>
<dbReference type="RefSeq" id="WP_424586853.1">
    <property type="nucleotide sequence ID" value="NZ_JBNAUB010000017.1"/>
</dbReference>
<dbReference type="InterPro" id="IPR003602">
    <property type="entry name" value="Topo_IA_DNA-bd_dom"/>
</dbReference>
<evidence type="ECO:0000259" key="16">
    <source>
        <dbReference type="PROSITE" id="PS50880"/>
    </source>
</evidence>
<protein>
    <recommendedName>
        <fullName evidence="14 15">Reverse gyrase</fullName>
        <ecNumber evidence="14">5.6.2.-</ecNumber>
    </recommendedName>
</protein>
<dbReference type="Pfam" id="PF01751">
    <property type="entry name" value="Toprim"/>
    <property type="match status" value="1"/>
</dbReference>
<dbReference type="InterPro" id="IPR013824">
    <property type="entry name" value="Topo_IA_cen_sub1"/>
</dbReference>
<dbReference type="SUPFAM" id="SSF52540">
    <property type="entry name" value="P-loop containing nucleoside triphosphate hydrolases"/>
    <property type="match status" value="2"/>
</dbReference>
<dbReference type="GO" id="GO:0016887">
    <property type="term" value="F:ATP hydrolysis activity"/>
    <property type="evidence" value="ECO:0007669"/>
    <property type="project" value="RHEA"/>
</dbReference>
<dbReference type="Gene3D" id="3.40.50.300">
    <property type="entry name" value="P-loop containing nucleotide triphosphate hydrolases"/>
    <property type="match status" value="3"/>
</dbReference>
<dbReference type="InterPro" id="IPR014001">
    <property type="entry name" value="Helicase_ATP-bd"/>
</dbReference>
<keyword evidence="10 14" id="KW-0238">DNA-binding</keyword>
<reference evidence="20 21" key="1">
    <citation type="submission" date="2018-01" db="EMBL/GenBank/DDBJ databases">
        <title>Metagenomic assembled genomes from two thermal pools in the Uzon Caldera, Kamchatka, Russia.</title>
        <authorList>
            <person name="Wilkins L."/>
            <person name="Ettinger C."/>
        </authorList>
    </citation>
    <scope>NUCLEOTIDE SEQUENCE [LARGE SCALE GENOMIC DNA]</scope>
    <source>
        <strain evidence="20">ZAV-07</strain>
    </source>
</reference>
<keyword evidence="4 14" id="KW-0479">Metal-binding</keyword>
<keyword evidence="14" id="KW-0378">Hydrolase</keyword>
<dbReference type="GO" id="GO:0005524">
    <property type="term" value="F:ATP binding"/>
    <property type="evidence" value="ECO:0007669"/>
    <property type="project" value="UniProtKB-UniRule"/>
</dbReference>
<dbReference type="InterPro" id="IPR027417">
    <property type="entry name" value="P-loop_NTPase"/>
</dbReference>
<dbReference type="Pfam" id="PF00270">
    <property type="entry name" value="DEAD"/>
    <property type="match status" value="1"/>
</dbReference>
<dbReference type="PROSITE" id="PS52039">
    <property type="entry name" value="TOPO_IA_2"/>
    <property type="match status" value="1"/>
</dbReference>
<evidence type="ECO:0000259" key="18">
    <source>
        <dbReference type="PROSITE" id="PS52036"/>
    </source>
</evidence>
<dbReference type="SMART" id="SM00382">
    <property type="entry name" value="AAA"/>
    <property type="match status" value="1"/>
</dbReference>
<dbReference type="CDD" id="cd00186">
    <property type="entry name" value="TOP1Ac"/>
    <property type="match status" value="1"/>
</dbReference>
<accession>A0A2J6WG30</accession>
<dbReference type="InterPro" id="IPR023405">
    <property type="entry name" value="Topo_IA_core_domain"/>
</dbReference>
<keyword evidence="5 14" id="KW-0547">Nucleotide-binding</keyword>
<dbReference type="AlphaFoldDB" id="A0A2J6WG30"/>
<evidence type="ECO:0000256" key="3">
    <source>
        <dbReference type="ARBA" id="ARBA00022490"/>
    </source>
</evidence>
<dbReference type="EMBL" id="PNIL01000002">
    <property type="protein sequence ID" value="PMP68992.1"/>
    <property type="molecule type" value="Genomic_DNA"/>
</dbReference>
<dbReference type="Pfam" id="PF17915">
    <property type="entry name" value="zf_Rg"/>
    <property type="match status" value="1"/>
</dbReference>
<gene>
    <name evidence="14 20" type="primary">rgy</name>
    <name evidence="20" type="ORF">C0189_00155</name>
</gene>
<keyword evidence="3 14" id="KW-0963">Cytoplasm</keyword>
<comment type="subunit">
    <text evidence="2 14">Monomer.</text>
</comment>
<dbReference type="InterPro" id="IPR040569">
    <property type="entry name" value="Znf_Rg"/>
</dbReference>
<evidence type="ECO:0000256" key="12">
    <source>
        <dbReference type="ARBA" id="ARBA00043976"/>
    </source>
</evidence>
<evidence type="ECO:0000256" key="10">
    <source>
        <dbReference type="ARBA" id="ARBA00023125"/>
    </source>
</evidence>
<feature type="domain" description="Helicase ATP-binding" evidence="17">
    <location>
        <begin position="85"/>
        <end position="294"/>
    </location>
</feature>
<comment type="caution">
    <text evidence="20">The sequence shown here is derived from an EMBL/GenBank/DDBJ whole genome shotgun (WGS) entry which is preliminary data.</text>
</comment>
<evidence type="ECO:0000256" key="15">
    <source>
        <dbReference type="RuleBase" id="RU004026"/>
    </source>
</evidence>
<evidence type="ECO:0000256" key="13">
    <source>
        <dbReference type="ARBA" id="ARBA00049360"/>
    </source>
</evidence>
<comment type="similarity">
    <text evidence="14">In the C-terminal section; belongs to the type IA topoisomerase family.</text>
</comment>
<evidence type="ECO:0000256" key="7">
    <source>
        <dbReference type="ARBA" id="ARBA00022833"/>
    </source>
</evidence>
<keyword evidence="8 14" id="KW-0067">ATP-binding</keyword>
<dbReference type="NCBIfam" id="TIGR01054">
    <property type="entry name" value="rgy"/>
    <property type="match status" value="1"/>
</dbReference>
<dbReference type="GO" id="GO:0006260">
    <property type="term" value="P:DNA replication"/>
    <property type="evidence" value="ECO:0007669"/>
    <property type="project" value="UniProtKB-UniRule"/>
</dbReference>
<dbReference type="InterPro" id="IPR011545">
    <property type="entry name" value="DEAD/DEAH_box_helicase_dom"/>
</dbReference>
<proteinExistence type="inferred from homology"/>
<dbReference type="Gene3D" id="3.40.50.140">
    <property type="match status" value="1"/>
</dbReference>
<dbReference type="Gene3D" id="2.60.510.20">
    <property type="match status" value="1"/>
</dbReference>
<dbReference type="GO" id="GO:0008270">
    <property type="term" value="F:zinc ion binding"/>
    <property type="evidence" value="ECO:0007669"/>
    <property type="project" value="UniProtKB-UniRule"/>
</dbReference>
<dbReference type="GO" id="GO:0008094">
    <property type="term" value="F:ATP-dependent activity, acting on DNA"/>
    <property type="evidence" value="ECO:0007669"/>
    <property type="project" value="UniProtKB-UniRule"/>
</dbReference>
<dbReference type="SMART" id="SM00493">
    <property type="entry name" value="TOPRIM"/>
    <property type="match status" value="1"/>
</dbReference>
<evidence type="ECO:0000256" key="9">
    <source>
        <dbReference type="ARBA" id="ARBA00023029"/>
    </source>
</evidence>
<comment type="subcellular location">
    <subcellularLocation>
        <location evidence="1 14">Cytoplasm</location>
    </subcellularLocation>
</comment>
<dbReference type="SMART" id="SM00487">
    <property type="entry name" value="DEXDc"/>
    <property type="match status" value="1"/>
</dbReference>
<dbReference type="PROSITE" id="PS52036">
    <property type="entry name" value="ZF_RG_N"/>
    <property type="match status" value="1"/>
</dbReference>
<dbReference type="PRINTS" id="PR00417">
    <property type="entry name" value="PRTPISMRASEI"/>
</dbReference>
<evidence type="ECO:0000259" key="19">
    <source>
        <dbReference type="PROSITE" id="PS52039"/>
    </source>
</evidence>
<dbReference type="InterPro" id="IPR013497">
    <property type="entry name" value="Topo_IA_cen"/>
</dbReference>
<evidence type="ECO:0000259" key="17">
    <source>
        <dbReference type="PROSITE" id="PS51192"/>
    </source>
</evidence>
<keyword evidence="6 14" id="KW-0863">Zinc-finger</keyword>